<feature type="compositionally biased region" description="Basic residues" evidence="1">
    <location>
        <begin position="12"/>
        <end position="22"/>
    </location>
</feature>
<dbReference type="EMBL" id="KI394998">
    <property type="protein sequence ID" value="ERM99586.1"/>
    <property type="molecule type" value="Genomic_DNA"/>
</dbReference>
<evidence type="ECO:0000313" key="3">
    <source>
        <dbReference type="Proteomes" id="UP000017836"/>
    </source>
</evidence>
<evidence type="ECO:0000256" key="1">
    <source>
        <dbReference type="SAM" id="MobiDB-lite"/>
    </source>
</evidence>
<evidence type="ECO:0000313" key="2">
    <source>
        <dbReference type="EMBL" id="ERM99586.1"/>
    </source>
</evidence>
<dbReference type="AlphaFoldDB" id="W1NRH4"/>
<dbReference type="HOGENOM" id="CLU_2281249_0_0_1"/>
<dbReference type="Proteomes" id="UP000017836">
    <property type="component" value="Unassembled WGS sequence"/>
</dbReference>
<feature type="region of interest" description="Disordered" evidence="1">
    <location>
        <begin position="1"/>
        <end position="33"/>
    </location>
</feature>
<proteinExistence type="predicted"/>
<reference evidence="3" key="1">
    <citation type="journal article" date="2013" name="Science">
        <title>The Amborella genome and the evolution of flowering plants.</title>
        <authorList>
            <consortium name="Amborella Genome Project"/>
        </authorList>
    </citation>
    <scope>NUCLEOTIDE SEQUENCE [LARGE SCALE GENOMIC DNA]</scope>
</reference>
<accession>W1NRH4</accession>
<sequence length="102" mass="11677">MEGSESAGGKVWRGKKKYKSRPGKRDPDAFSGEGHITYQMQSTSSSVFIPLHTHLCACILDTGLFSFEYFECNRRGYPLISTNHMNLAFNVRYVTEHFCLYK</sequence>
<protein>
    <submittedName>
        <fullName evidence="2">Uncharacterized protein</fullName>
    </submittedName>
</protein>
<keyword evidence="3" id="KW-1185">Reference proteome</keyword>
<name>W1NRH4_AMBTC</name>
<gene>
    <name evidence="2" type="ORF">AMTR_s00088p00135080</name>
</gene>
<organism evidence="2 3">
    <name type="scientific">Amborella trichopoda</name>
    <dbReference type="NCBI Taxonomy" id="13333"/>
    <lineage>
        <taxon>Eukaryota</taxon>
        <taxon>Viridiplantae</taxon>
        <taxon>Streptophyta</taxon>
        <taxon>Embryophyta</taxon>
        <taxon>Tracheophyta</taxon>
        <taxon>Spermatophyta</taxon>
        <taxon>Magnoliopsida</taxon>
        <taxon>Amborellales</taxon>
        <taxon>Amborellaceae</taxon>
        <taxon>Amborella</taxon>
    </lineage>
</organism>
<dbReference type="Gramene" id="ERM99586">
    <property type="protein sequence ID" value="ERM99586"/>
    <property type="gene ID" value="AMTR_s00088p00135080"/>
</dbReference>